<keyword evidence="2" id="KW-1185">Reference proteome</keyword>
<keyword evidence="1" id="KW-0808">Transferase</keyword>
<dbReference type="GO" id="GO:0016301">
    <property type="term" value="F:kinase activity"/>
    <property type="evidence" value="ECO:0007669"/>
    <property type="project" value="UniProtKB-KW"/>
</dbReference>
<name>A0A1G9EU63_9ACTN</name>
<dbReference type="SUPFAM" id="SSF52540">
    <property type="entry name" value="P-loop containing nucleoside triphosphate hydrolases"/>
    <property type="match status" value="1"/>
</dbReference>
<dbReference type="Gene3D" id="3.40.50.300">
    <property type="entry name" value="P-loop containing nucleotide triphosphate hydrolases"/>
    <property type="match status" value="1"/>
</dbReference>
<dbReference type="InterPro" id="IPR027417">
    <property type="entry name" value="P-loop_NTPase"/>
</dbReference>
<dbReference type="Pfam" id="PF13671">
    <property type="entry name" value="AAA_33"/>
    <property type="match status" value="1"/>
</dbReference>
<evidence type="ECO:0000313" key="1">
    <source>
        <dbReference type="EMBL" id="SDK79654.1"/>
    </source>
</evidence>
<protein>
    <submittedName>
        <fullName evidence="1">Predicted kinase</fullName>
    </submittedName>
</protein>
<organism evidence="1 2">
    <name type="scientific">Glycomyces sambucus</name>
    <dbReference type="NCBI Taxonomy" id="380244"/>
    <lineage>
        <taxon>Bacteria</taxon>
        <taxon>Bacillati</taxon>
        <taxon>Actinomycetota</taxon>
        <taxon>Actinomycetes</taxon>
        <taxon>Glycomycetales</taxon>
        <taxon>Glycomycetaceae</taxon>
        <taxon>Glycomyces</taxon>
    </lineage>
</organism>
<keyword evidence="1" id="KW-0418">Kinase</keyword>
<dbReference type="STRING" id="380244.SAMN05216298_1400"/>
<dbReference type="Proteomes" id="UP000198662">
    <property type="component" value="Unassembled WGS sequence"/>
</dbReference>
<dbReference type="EMBL" id="FNGF01000002">
    <property type="protein sequence ID" value="SDK79654.1"/>
    <property type="molecule type" value="Genomic_DNA"/>
</dbReference>
<dbReference type="AlphaFoldDB" id="A0A1G9EU63"/>
<sequence>MNRGGPGAPGGDAAPRLILLNGAPAVGKSTLARRYAEDRPLALVLDLDVLRPMLGRWRDDPGAAGLRIRSVASAAAREHLAAGYDVVVPQLVGRVEFIERLAAVAAEAGARFHEVYVLDDAASVVQRFAERTRAAAEPAHVEAHELLAGGDDALREWHGVVQRLAAERPHAVAVASVPGDVEATYRALLAAIGADPERIGT</sequence>
<gene>
    <name evidence="1" type="ORF">SAMN05216298_1400</name>
</gene>
<evidence type="ECO:0000313" key="2">
    <source>
        <dbReference type="Proteomes" id="UP000198662"/>
    </source>
</evidence>
<proteinExistence type="predicted"/>
<accession>A0A1G9EU63</accession>
<reference evidence="2" key="1">
    <citation type="submission" date="2016-10" db="EMBL/GenBank/DDBJ databases">
        <authorList>
            <person name="Varghese N."/>
            <person name="Submissions S."/>
        </authorList>
    </citation>
    <scope>NUCLEOTIDE SEQUENCE [LARGE SCALE GENOMIC DNA]</scope>
    <source>
        <strain evidence="2">CGMCC 4.3147</strain>
    </source>
</reference>
<dbReference type="OrthoDB" id="7837405at2"/>